<keyword evidence="4" id="KW-1185">Reference proteome</keyword>
<dbReference type="SUPFAM" id="SSF55383">
    <property type="entry name" value="Copper amine oxidase, domain N"/>
    <property type="match status" value="1"/>
</dbReference>
<keyword evidence="1" id="KW-0732">Signal</keyword>
<dbReference type="Pfam" id="PF14172">
    <property type="entry name" value="DUF4309"/>
    <property type="match status" value="1"/>
</dbReference>
<feature type="signal peptide" evidence="1">
    <location>
        <begin position="1"/>
        <end position="21"/>
    </location>
</feature>
<gene>
    <name evidence="3" type="ORF">ACFSUC_18375</name>
</gene>
<feature type="domain" description="Copper amine oxidase-like N-terminal" evidence="2">
    <location>
        <begin position="34"/>
        <end position="135"/>
    </location>
</feature>
<organism evidence="3 4">
    <name type="scientific">Marinicrinis sediminis</name>
    <dbReference type="NCBI Taxonomy" id="1652465"/>
    <lineage>
        <taxon>Bacteria</taxon>
        <taxon>Bacillati</taxon>
        <taxon>Bacillota</taxon>
        <taxon>Bacilli</taxon>
        <taxon>Bacillales</taxon>
        <taxon>Paenibacillaceae</taxon>
    </lineage>
</organism>
<protein>
    <submittedName>
        <fullName evidence="3">Copper amine oxidase N-terminal domain-containing protein</fullName>
    </submittedName>
</protein>
<proteinExistence type="predicted"/>
<dbReference type="RefSeq" id="WP_379931103.1">
    <property type="nucleotide sequence ID" value="NZ_JBHUMM010000044.1"/>
</dbReference>
<evidence type="ECO:0000313" key="3">
    <source>
        <dbReference type="EMBL" id="MFD2673519.1"/>
    </source>
</evidence>
<evidence type="ECO:0000259" key="2">
    <source>
        <dbReference type="Pfam" id="PF07833"/>
    </source>
</evidence>
<name>A0ABW5RFB9_9BACL</name>
<dbReference type="InterPro" id="IPR036582">
    <property type="entry name" value="Mao_N_sf"/>
</dbReference>
<evidence type="ECO:0000256" key="1">
    <source>
        <dbReference type="SAM" id="SignalP"/>
    </source>
</evidence>
<dbReference type="Pfam" id="PF07833">
    <property type="entry name" value="Cu_amine_oxidN1"/>
    <property type="match status" value="1"/>
</dbReference>
<evidence type="ECO:0000313" key="4">
    <source>
        <dbReference type="Proteomes" id="UP001597497"/>
    </source>
</evidence>
<dbReference type="EMBL" id="JBHUMM010000044">
    <property type="protein sequence ID" value="MFD2673519.1"/>
    <property type="molecule type" value="Genomic_DNA"/>
</dbReference>
<dbReference type="InterPro" id="IPR025453">
    <property type="entry name" value="DUF4309"/>
</dbReference>
<accession>A0ABW5RFB9</accession>
<dbReference type="InterPro" id="IPR012854">
    <property type="entry name" value="Cu_amine_oxidase-like_N"/>
</dbReference>
<dbReference type="Proteomes" id="UP001597497">
    <property type="component" value="Unassembled WGS sequence"/>
</dbReference>
<feature type="chain" id="PRO_5046126609" evidence="1">
    <location>
        <begin position="22"/>
        <end position="288"/>
    </location>
</feature>
<reference evidence="4" key="1">
    <citation type="journal article" date="2019" name="Int. J. Syst. Evol. Microbiol.">
        <title>The Global Catalogue of Microorganisms (GCM) 10K type strain sequencing project: providing services to taxonomists for standard genome sequencing and annotation.</title>
        <authorList>
            <consortium name="The Broad Institute Genomics Platform"/>
            <consortium name="The Broad Institute Genome Sequencing Center for Infectious Disease"/>
            <person name="Wu L."/>
            <person name="Ma J."/>
        </authorList>
    </citation>
    <scope>NUCLEOTIDE SEQUENCE [LARGE SCALE GENOMIC DNA]</scope>
    <source>
        <strain evidence="4">KCTC 33676</strain>
    </source>
</reference>
<comment type="caution">
    <text evidence="3">The sequence shown here is derived from an EMBL/GenBank/DDBJ whole genome shotgun (WGS) entry which is preliminary data.</text>
</comment>
<sequence length="288" mass="32464">MNRWQRFIPAIIILLWATATAMTGAAAEKSLELYVNGNDISEQHQPVIEEARMLFPLRGLAEEAGASIRWEPEKKHIYIDHQTIQISAQIGSSSVIVNGREQSISIAPQIMDDRTYVPVRFISETLGARVEWFSELRCAIVTFPHQNETYFEDPFLSMAREGQLKNCSFSLTDKITAEEVREELGEPTSEGTFGGSYYLQYEACMYLFSVAKVQGETGMQAPLIGIDHQSTGILADPDTVKQYLGQPVSEGYSELSKGWSQFYELGDYDLYITFDSQEGSVRKVRLNE</sequence>
<dbReference type="Gene3D" id="3.30.457.10">
    <property type="entry name" value="Copper amine oxidase-like, N-terminal domain"/>
    <property type="match status" value="1"/>
</dbReference>